<sequence length="304" mass="34986">MSEMIEHNVMTRFLFFLVDVTVLFDNSNFKTKLSDYRPQSTYGRQIITTEDNPRFPNFYLETPPPPPTTKAFNLSIFFLKHVNTNLFQERNCNLIEEFKKIIIIITTMKNSMHIIIFLNFVGFDKKMKLGLTRSLLLTVLCGLGRCTSSGLLHELFSSLDLNGDSVLTPSELLEINENVPDKEAEQGRYNELLKMMESKSLSIFEGKTELSREDFVSFFEDDVRYGTTIYSVYPQQIRLSYTEDAKNGELLATWITNYDTYGSVVVYSTDADLWKSGEQRISYGTNSTYDVGIFGGWHGRIHYA</sequence>
<name>X6NJU8_RETFI</name>
<dbReference type="InterPro" id="IPR008963">
    <property type="entry name" value="Purple_acid_Pase-like_N"/>
</dbReference>
<protein>
    <recommendedName>
        <fullName evidence="1">EF-hand domain-containing protein</fullName>
    </recommendedName>
</protein>
<organism evidence="2 3">
    <name type="scientific">Reticulomyxa filosa</name>
    <dbReference type="NCBI Taxonomy" id="46433"/>
    <lineage>
        <taxon>Eukaryota</taxon>
        <taxon>Sar</taxon>
        <taxon>Rhizaria</taxon>
        <taxon>Retaria</taxon>
        <taxon>Foraminifera</taxon>
        <taxon>Monothalamids</taxon>
        <taxon>Reticulomyxidae</taxon>
        <taxon>Reticulomyxa</taxon>
    </lineage>
</organism>
<dbReference type="PROSITE" id="PS50222">
    <property type="entry name" value="EF_HAND_2"/>
    <property type="match status" value="1"/>
</dbReference>
<dbReference type="Proteomes" id="UP000023152">
    <property type="component" value="Unassembled WGS sequence"/>
</dbReference>
<reference evidence="2 3" key="1">
    <citation type="journal article" date="2013" name="Curr. Biol.">
        <title>The Genome of the Foraminiferan Reticulomyxa filosa.</title>
        <authorList>
            <person name="Glockner G."/>
            <person name="Hulsmann N."/>
            <person name="Schleicher M."/>
            <person name="Noegel A.A."/>
            <person name="Eichinger L."/>
            <person name="Gallinger C."/>
            <person name="Pawlowski J."/>
            <person name="Sierra R."/>
            <person name="Euteneuer U."/>
            <person name="Pillet L."/>
            <person name="Moustafa A."/>
            <person name="Platzer M."/>
            <person name="Groth M."/>
            <person name="Szafranski K."/>
            <person name="Schliwa M."/>
        </authorList>
    </citation>
    <scope>NUCLEOTIDE SEQUENCE [LARGE SCALE GENOMIC DNA]</scope>
</reference>
<comment type="caution">
    <text evidence="2">The sequence shown here is derived from an EMBL/GenBank/DDBJ whole genome shotgun (WGS) entry which is preliminary data.</text>
</comment>
<accession>X6NJU8</accession>
<proteinExistence type="predicted"/>
<dbReference type="GO" id="GO:0003993">
    <property type="term" value="F:acid phosphatase activity"/>
    <property type="evidence" value="ECO:0007669"/>
    <property type="project" value="InterPro"/>
</dbReference>
<feature type="non-terminal residue" evidence="2">
    <location>
        <position position="304"/>
    </location>
</feature>
<keyword evidence="3" id="KW-1185">Reference proteome</keyword>
<dbReference type="AlphaFoldDB" id="X6NJU8"/>
<dbReference type="SUPFAM" id="SSF49363">
    <property type="entry name" value="Purple acid phosphatase, N-terminal domain"/>
    <property type="match status" value="1"/>
</dbReference>
<evidence type="ECO:0000313" key="3">
    <source>
        <dbReference type="Proteomes" id="UP000023152"/>
    </source>
</evidence>
<dbReference type="EMBL" id="ASPP01007758">
    <property type="protein sequence ID" value="ETO26585.1"/>
    <property type="molecule type" value="Genomic_DNA"/>
</dbReference>
<gene>
    <name evidence="2" type="ORF">RFI_10552</name>
</gene>
<feature type="domain" description="EF-hand" evidence="1">
    <location>
        <begin position="147"/>
        <end position="182"/>
    </location>
</feature>
<dbReference type="GO" id="GO:0005509">
    <property type="term" value="F:calcium ion binding"/>
    <property type="evidence" value="ECO:0007669"/>
    <property type="project" value="InterPro"/>
</dbReference>
<evidence type="ECO:0000313" key="2">
    <source>
        <dbReference type="EMBL" id="ETO26585.1"/>
    </source>
</evidence>
<evidence type="ECO:0000259" key="1">
    <source>
        <dbReference type="PROSITE" id="PS50222"/>
    </source>
</evidence>
<dbReference type="InterPro" id="IPR002048">
    <property type="entry name" value="EF_hand_dom"/>
</dbReference>